<keyword evidence="1" id="KW-0812">Transmembrane</keyword>
<accession>A0ABU3DK86</accession>
<organism evidence="3 4">
    <name type="scientific">Tropicimonas omnivorans</name>
    <dbReference type="NCBI Taxonomy" id="3075590"/>
    <lineage>
        <taxon>Bacteria</taxon>
        <taxon>Pseudomonadati</taxon>
        <taxon>Pseudomonadota</taxon>
        <taxon>Alphaproteobacteria</taxon>
        <taxon>Rhodobacterales</taxon>
        <taxon>Roseobacteraceae</taxon>
        <taxon>Tropicimonas</taxon>
    </lineage>
</organism>
<dbReference type="RefSeq" id="WP_311693257.1">
    <property type="nucleotide sequence ID" value="NZ_JAVRHL010000003.1"/>
</dbReference>
<keyword evidence="1" id="KW-0472">Membrane</keyword>
<dbReference type="InterPro" id="IPR036691">
    <property type="entry name" value="Endo/exonu/phosph_ase_sf"/>
</dbReference>
<dbReference type="Gene3D" id="3.60.10.10">
    <property type="entry name" value="Endonuclease/exonuclease/phosphatase"/>
    <property type="match status" value="1"/>
</dbReference>
<evidence type="ECO:0000259" key="2">
    <source>
        <dbReference type="Pfam" id="PF03372"/>
    </source>
</evidence>
<keyword evidence="4" id="KW-1185">Reference proteome</keyword>
<evidence type="ECO:0000313" key="4">
    <source>
        <dbReference type="Proteomes" id="UP001265259"/>
    </source>
</evidence>
<sequence length="284" mass="30459">MALIWTFVAGLGGLALAGSFLGALHPAGDSLAVFRLWIAGALALWLLLGTGLGLCRWTWLILPAVAILPVLWAYGAPEGGGERTIYQKNMLFRPKDLGPLEADIRSAGSDIVMLQEVSDANQPILGALSDMLPSQTFCPGPSVGGVAVLSRWPKIDGTEVCASGFAAMRVRSPDGPLWLVSVHLSWPWPRAQAAQVRRFEDRLSMLDGPVVMAGDFNMVRWSAAVRRLARASRTAPAGRARGSFRLADAVPIAIDNVLIPRGERGASELRGLFGSDHRGLVVRY</sequence>
<name>A0ABU3DK86_9RHOB</name>
<evidence type="ECO:0000256" key="1">
    <source>
        <dbReference type="SAM" id="Phobius"/>
    </source>
</evidence>
<reference evidence="3 4" key="1">
    <citation type="submission" date="2023-09" db="EMBL/GenBank/DDBJ databases">
        <authorList>
            <person name="Rey-Velasco X."/>
        </authorList>
    </citation>
    <scope>NUCLEOTIDE SEQUENCE [LARGE SCALE GENOMIC DNA]</scope>
    <source>
        <strain evidence="3 4">F158</strain>
    </source>
</reference>
<dbReference type="InterPro" id="IPR005135">
    <property type="entry name" value="Endo/exonuclease/phosphatase"/>
</dbReference>
<keyword evidence="3" id="KW-0378">Hydrolase</keyword>
<protein>
    <submittedName>
        <fullName evidence="3">Endonuclease/exonuclease/phosphatase family protein</fullName>
    </submittedName>
</protein>
<feature type="transmembrane region" description="Helical" evidence="1">
    <location>
        <begin position="57"/>
        <end position="75"/>
    </location>
</feature>
<dbReference type="Pfam" id="PF03372">
    <property type="entry name" value="Exo_endo_phos"/>
    <property type="match status" value="1"/>
</dbReference>
<feature type="transmembrane region" description="Helical" evidence="1">
    <location>
        <begin position="33"/>
        <end position="50"/>
    </location>
</feature>
<evidence type="ECO:0000313" key="3">
    <source>
        <dbReference type="EMBL" id="MDT0684128.1"/>
    </source>
</evidence>
<dbReference type="EMBL" id="JAVRHL010000003">
    <property type="protein sequence ID" value="MDT0684128.1"/>
    <property type="molecule type" value="Genomic_DNA"/>
</dbReference>
<dbReference type="GO" id="GO:0004519">
    <property type="term" value="F:endonuclease activity"/>
    <property type="evidence" value="ECO:0007669"/>
    <property type="project" value="UniProtKB-KW"/>
</dbReference>
<dbReference type="Proteomes" id="UP001265259">
    <property type="component" value="Unassembled WGS sequence"/>
</dbReference>
<proteinExistence type="predicted"/>
<dbReference type="SUPFAM" id="SSF56219">
    <property type="entry name" value="DNase I-like"/>
    <property type="match status" value="1"/>
</dbReference>
<comment type="caution">
    <text evidence="3">The sequence shown here is derived from an EMBL/GenBank/DDBJ whole genome shotgun (WGS) entry which is preliminary data.</text>
</comment>
<gene>
    <name evidence="3" type="ORF">RM543_15690</name>
</gene>
<feature type="domain" description="Endonuclease/exonuclease/phosphatase" evidence="2">
    <location>
        <begin position="96"/>
        <end position="277"/>
    </location>
</feature>
<keyword evidence="1" id="KW-1133">Transmembrane helix</keyword>
<keyword evidence="3" id="KW-0540">Nuclease</keyword>
<keyword evidence="3" id="KW-0255">Endonuclease</keyword>